<protein>
    <submittedName>
        <fullName evidence="1">Uncharacterized protein</fullName>
    </submittedName>
</protein>
<dbReference type="Proteomes" id="UP000630097">
    <property type="component" value="Unassembled WGS sequence"/>
</dbReference>
<name>A0A8J3M2L7_9ACTN</name>
<accession>A0A8J3M2L7</accession>
<dbReference type="AlphaFoldDB" id="A0A8J3M2L7"/>
<evidence type="ECO:0000313" key="2">
    <source>
        <dbReference type="Proteomes" id="UP000630097"/>
    </source>
</evidence>
<evidence type="ECO:0000313" key="1">
    <source>
        <dbReference type="EMBL" id="GIG77886.1"/>
    </source>
</evidence>
<reference evidence="1 2" key="1">
    <citation type="submission" date="2021-01" db="EMBL/GenBank/DDBJ databases">
        <title>Whole genome shotgun sequence of Planotetraspora kaengkrachanensis NBRC 104272.</title>
        <authorList>
            <person name="Komaki H."/>
            <person name="Tamura T."/>
        </authorList>
    </citation>
    <scope>NUCLEOTIDE SEQUENCE [LARGE SCALE GENOMIC DNA]</scope>
    <source>
        <strain evidence="1 2">NBRC 104272</strain>
    </source>
</reference>
<proteinExistence type="predicted"/>
<comment type="caution">
    <text evidence="1">The sequence shown here is derived from an EMBL/GenBank/DDBJ whole genome shotgun (WGS) entry which is preliminary data.</text>
</comment>
<dbReference type="RefSeq" id="WP_345337605.1">
    <property type="nucleotide sequence ID" value="NZ_BAABHH010000003.1"/>
</dbReference>
<gene>
    <name evidence="1" type="ORF">Pka01_10130</name>
</gene>
<organism evidence="1 2">
    <name type="scientific">Planotetraspora kaengkrachanensis</name>
    <dbReference type="NCBI Taxonomy" id="575193"/>
    <lineage>
        <taxon>Bacteria</taxon>
        <taxon>Bacillati</taxon>
        <taxon>Actinomycetota</taxon>
        <taxon>Actinomycetes</taxon>
        <taxon>Streptosporangiales</taxon>
        <taxon>Streptosporangiaceae</taxon>
        <taxon>Planotetraspora</taxon>
    </lineage>
</organism>
<sequence length="124" mass="14750">MTGLVPAQDVLTTLRREFEAEDDTFLLKLRGAHLEWDRDAFSRLEQAMRAACELYQGRDVMERWIAEGFYEVSHFVRGWTSHPHFPRPEPGEYYDACLERLDDLADWFFRGVHNYIEPHTWSDL</sequence>
<keyword evidence="2" id="KW-1185">Reference proteome</keyword>
<dbReference type="EMBL" id="BONV01000003">
    <property type="protein sequence ID" value="GIG77886.1"/>
    <property type="molecule type" value="Genomic_DNA"/>
</dbReference>